<organism evidence="1 2">
    <name type="scientific">Castor canadensis</name>
    <name type="common">American beaver</name>
    <dbReference type="NCBI Taxonomy" id="51338"/>
    <lineage>
        <taxon>Eukaryota</taxon>
        <taxon>Metazoa</taxon>
        <taxon>Chordata</taxon>
        <taxon>Craniata</taxon>
        <taxon>Vertebrata</taxon>
        <taxon>Euteleostomi</taxon>
        <taxon>Mammalia</taxon>
        <taxon>Eutheria</taxon>
        <taxon>Euarchontoglires</taxon>
        <taxon>Glires</taxon>
        <taxon>Rodentia</taxon>
        <taxon>Castorimorpha</taxon>
        <taxon>Castoridae</taxon>
        <taxon>Castor</taxon>
    </lineage>
</organism>
<dbReference type="Proteomes" id="UP001732720">
    <property type="component" value="Chromosome 10"/>
</dbReference>
<sequence length="358" mass="39451">MDTLQEAIWGNQSTVSPPPLAPNISVPHRCLLLLYQGIGTSRVRYWDLLLLVPNVLFFIFLLWKLPFARAKIRVTSSPIFITFYILVFVVALVGIARAVVSMTVSASDAATVADKILWEITRFFLLAIELSVVILGLAFGHLESKSSIKRVLAITTVLSLAYSVTQGTLEILYPDSHLSAEDFNIYGHGGRQFWLVSSCFFFLVYSLVVVLPKTPLKDRISLPSRRSFYVYAGILALLNLLQGLGSALLCADVIVGLCSEPKILFSYKCQVDETEEPDVHLPQPYAVARREGMEATGATGASTSCYSSTQFDSAGVAYLDDIASMPCHTGSINSTDSERWRPSVPERASKDRLTPRQS</sequence>
<accession>A0AC58K6X2</accession>
<dbReference type="RefSeq" id="XP_073900675.1">
    <property type="nucleotide sequence ID" value="XM_074044574.1"/>
</dbReference>
<reference evidence="2" key="1">
    <citation type="submission" date="2025-08" db="UniProtKB">
        <authorList>
            <consortium name="RefSeq"/>
        </authorList>
    </citation>
    <scope>IDENTIFICATION</scope>
</reference>
<keyword evidence="2" id="KW-0472">Membrane</keyword>
<gene>
    <name evidence="2" type="primary">Tpra1</name>
</gene>
<keyword evidence="2" id="KW-0812">Transmembrane</keyword>
<evidence type="ECO:0000313" key="2">
    <source>
        <dbReference type="RefSeq" id="XP_073900675.1"/>
    </source>
</evidence>
<evidence type="ECO:0000313" key="1">
    <source>
        <dbReference type="Proteomes" id="UP001732720"/>
    </source>
</evidence>
<keyword evidence="1" id="KW-1185">Reference proteome</keyword>
<proteinExistence type="predicted"/>
<protein>
    <submittedName>
        <fullName evidence="2">Transmembrane protein adipocyte-associated 1 isoform X2</fullName>
    </submittedName>
</protein>
<name>A0AC58K6X2_CASCN</name>